<comment type="caution">
    <text evidence="1">The sequence shown here is derived from an EMBL/GenBank/DDBJ whole genome shotgun (WGS) entry which is preliminary data.</text>
</comment>
<gene>
    <name evidence="1" type="ORF">RUM43_008263</name>
</gene>
<protein>
    <submittedName>
        <fullName evidence="1">Uncharacterized protein</fullName>
    </submittedName>
</protein>
<sequence length="68" mass="7851">MLYEKGAGDDLYFDPLLTPNEGRRKVELFRIQNAVSLYSGKQSVKDEVLFSLNLSCDARDHQIDRFNL</sequence>
<dbReference type="Proteomes" id="UP001372834">
    <property type="component" value="Unassembled WGS sequence"/>
</dbReference>
<reference evidence="1 2" key="1">
    <citation type="submission" date="2023-10" db="EMBL/GenBank/DDBJ databases">
        <title>Genomes of two closely related lineages of the louse Polyplax serrata with different host specificities.</title>
        <authorList>
            <person name="Martinu J."/>
            <person name="Tarabai H."/>
            <person name="Stefka J."/>
            <person name="Hypsa V."/>
        </authorList>
    </citation>
    <scope>NUCLEOTIDE SEQUENCE [LARGE SCALE GENOMIC DNA]</scope>
    <source>
        <strain evidence="1">HR10_N</strain>
    </source>
</reference>
<proteinExistence type="predicted"/>
<dbReference type="AlphaFoldDB" id="A0AAN8PEH1"/>
<name>A0AAN8PEH1_POLSC</name>
<evidence type="ECO:0000313" key="1">
    <source>
        <dbReference type="EMBL" id="KAK6639986.1"/>
    </source>
</evidence>
<feature type="non-terminal residue" evidence="1">
    <location>
        <position position="68"/>
    </location>
</feature>
<dbReference type="EMBL" id="JAWJWE010000003">
    <property type="protein sequence ID" value="KAK6639986.1"/>
    <property type="molecule type" value="Genomic_DNA"/>
</dbReference>
<organism evidence="1 2">
    <name type="scientific">Polyplax serrata</name>
    <name type="common">Common mouse louse</name>
    <dbReference type="NCBI Taxonomy" id="468196"/>
    <lineage>
        <taxon>Eukaryota</taxon>
        <taxon>Metazoa</taxon>
        <taxon>Ecdysozoa</taxon>
        <taxon>Arthropoda</taxon>
        <taxon>Hexapoda</taxon>
        <taxon>Insecta</taxon>
        <taxon>Pterygota</taxon>
        <taxon>Neoptera</taxon>
        <taxon>Paraneoptera</taxon>
        <taxon>Psocodea</taxon>
        <taxon>Troctomorpha</taxon>
        <taxon>Phthiraptera</taxon>
        <taxon>Anoplura</taxon>
        <taxon>Polyplacidae</taxon>
        <taxon>Polyplax</taxon>
    </lineage>
</organism>
<evidence type="ECO:0000313" key="2">
    <source>
        <dbReference type="Proteomes" id="UP001372834"/>
    </source>
</evidence>
<accession>A0AAN8PEH1</accession>